<feature type="domain" description="Right handed beta helix" evidence="2">
    <location>
        <begin position="680"/>
        <end position="763"/>
    </location>
</feature>
<accession>A0A2R4X3N5</accession>
<dbReference type="AlphaFoldDB" id="A0A2R4X3N5"/>
<feature type="compositionally biased region" description="Acidic residues" evidence="1">
    <location>
        <begin position="324"/>
        <end position="348"/>
    </location>
</feature>
<dbReference type="EMBL" id="CP028858">
    <property type="protein sequence ID" value="AWB28313.1"/>
    <property type="molecule type" value="Genomic_DNA"/>
</dbReference>
<evidence type="ECO:0000313" key="4">
    <source>
        <dbReference type="Proteomes" id="UP000244727"/>
    </source>
</evidence>
<sequence>MGLAAAGLTGIGLGVGSALAAPDRVELVAPRDETVDYEFTVAGSVERVTRGFTAAESDDEITTAGGVTTVAGTVADGYGDAFDVVGPVQSLTPADRLTLYRNGERVPRDDLVQSRRLAIQTPPDGSVEYEFTTTGPIEKVLTGDGAAEVENDTVEGGDTWTARGLTGNGYGDTYRFAGSVTSFAPMAGPFSLSVDGEPTTAYELTGERPPADRAHTYSVTATGSESVEYFIEVEPEGAMVPATADGARVVPDRQWVSADGTRAAGLVAPGETHAVAFDTLLLDVTVRGEADPLVDGSPSNLDWYPRPDASGDGWKSGFDWQTESADDGEPTDGDETTDDETTDDESDDGVDRAHTYSVAATGTDPVDYYVEVDDGGAMVSASADGATADPAPQWTSADGTLAAGRVAPGETHAVAFDTPVLDVTIEGSADALVDGTPSDLTLYPHEGATGDHWKGYFPWHIAGEQRAHTYAVAATGSDPVDYYIEVEPEGGAIPSTVDGARVAYRRFVIDAAGEKIAGRALPGETHAFAFDTPVLDVTIVGEADALVDGSPSNLDWYPRPAATGDGWKSGFPWHADGEGVTDETDEPSTGGAIGIRHDRYEGPIGGGSGMPAHLVHTASEADHVVSDGNVDAALASSSAGDLIYVEGSAGGFTVDVPGVTIAGNRGIGSDGQIRDEVVVTADDVTLDGLAISPGGGAALTVRGQHATFFNCAFTDASDMGIRMRRVNSAATFTQCKFSNFSGYGFHNNYNAHDEAHKVTIEYSEFSDLGRHFINAENAWYHVRDNHTFGSIGLDPDHFVELRAPNEYRTSQGPNACGSPSGNAIVEHNRHEIRGSGGAKTRLVVVRGEPTDGVWVRNNVSPGNAPASGGCWERGTHGHWGTQIVLQNASSTDDLSKVYVENNER</sequence>
<reference evidence="3 4" key="1">
    <citation type="submission" date="2018-04" db="EMBL/GenBank/DDBJ databases">
        <title>Halococcoides cellulosivorans gen. nov., sp. nov., an extremely halophilic cellulose-utilizing haloarchaeon from hypersaline lakes.</title>
        <authorList>
            <person name="Sorokin D.Y."/>
            <person name="Toshchakov S.V."/>
            <person name="Samarov N.I."/>
            <person name="Korzhenkov A."/>
            <person name="Kublanov I.V."/>
        </authorList>
    </citation>
    <scope>NUCLEOTIDE SEQUENCE [LARGE SCALE GENOMIC DNA]</scope>
    <source>
        <strain evidence="3 4">HArcel1</strain>
    </source>
</reference>
<feature type="region of interest" description="Disordered" evidence="1">
    <location>
        <begin position="290"/>
        <end position="358"/>
    </location>
</feature>
<dbReference type="InterPro" id="IPR039448">
    <property type="entry name" value="Beta_helix"/>
</dbReference>
<dbReference type="KEGG" id="harc:HARCEL1_11650"/>
<dbReference type="InterPro" id="IPR012334">
    <property type="entry name" value="Pectin_lyas_fold"/>
</dbReference>
<dbReference type="Proteomes" id="UP000244727">
    <property type="component" value="Chromosome"/>
</dbReference>
<name>A0A2R4X3N5_9EURY</name>
<gene>
    <name evidence="3" type="ORF">HARCEL1_11650</name>
</gene>
<dbReference type="Pfam" id="PF13229">
    <property type="entry name" value="Beta_helix"/>
    <property type="match status" value="1"/>
</dbReference>
<keyword evidence="4" id="KW-1185">Reference proteome</keyword>
<organism evidence="3 4">
    <name type="scientific">Halococcoides cellulosivorans</name>
    <dbReference type="NCBI Taxonomy" id="1679096"/>
    <lineage>
        <taxon>Archaea</taxon>
        <taxon>Methanobacteriati</taxon>
        <taxon>Methanobacteriota</taxon>
        <taxon>Stenosarchaea group</taxon>
        <taxon>Halobacteria</taxon>
        <taxon>Halobacteriales</taxon>
        <taxon>Haloarculaceae</taxon>
        <taxon>Halococcoides</taxon>
    </lineage>
</organism>
<evidence type="ECO:0000259" key="2">
    <source>
        <dbReference type="Pfam" id="PF13229"/>
    </source>
</evidence>
<dbReference type="SUPFAM" id="SSF51126">
    <property type="entry name" value="Pectin lyase-like"/>
    <property type="match status" value="1"/>
</dbReference>
<dbReference type="Gene3D" id="2.160.20.10">
    <property type="entry name" value="Single-stranded right-handed beta-helix, Pectin lyase-like"/>
    <property type="match status" value="1"/>
</dbReference>
<protein>
    <recommendedName>
        <fullName evidence="2">Right handed beta helix domain-containing protein</fullName>
    </recommendedName>
</protein>
<evidence type="ECO:0000313" key="3">
    <source>
        <dbReference type="EMBL" id="AWB28313.1"/>
    </source>
</evidence>
<evidence type="ECO:0000256" key="1">
    <source>
        <dbReference type="SAM" id="MobiDB-lite"/>
    </source>
</evidence>
<proteinExistence type="predicted"/>
<dbReference type="InterPro" id="IPR011050">
    <property type="entry name" value="Pectin_lyase_fold/virulence"/>
</dbReference>